<evidence type="ECO:0000256" key="1">
    <source>
        <dbReference type="SAM" id="Phobius"/>
    </source>
</evidence>
<name>F4QGB4_9CAUL</name>
<feature type="transmembrane region" description="Helical" evidence="1">
    <location>
        <begin position="21"/>
        <end position="44"/>
    </location>
</feature>
<gene>
    <name evidence="2" type="ORF">ABI_08780</name>
</gene>
<keyword evidence="1" id="KW-1133">Transmembrane helix</keyword>
<dbReference type="Proteomes" id="UP000006512">
    <property type="component" value="Unassembled WGS sequence"/>
</dbReference>
<dbReference type="HOGENOM" id="CLU_2582098_0_0_5"/>
<dbReference type="STRING" id="715226.ABI_08780"/>
<keyword evidence="1" id="KW-0472">Membrane</keyword>
<evidence type="ECO:0000313" key="3">
    <source>
        <dbReference type="Proteomes" id="UP000006512"/>
    </source>
</evidence>
<keyword evidence="1" id="KW-0812">Transmembrane</keyword>
<proteinExistence type="predicted"/>
<sequence length="80" mass="8743">MLPPSRDGMSRDPFVDRARSVYLYAVVIIVLVNYVALPLAGLFGMHAEPISLAALSVVVAPAVVFMFGKSWEQIKKAVRP</sequence>
<feature type="transmembrane region" description="Helical" evidence="1">
    <location>
        <begin position="50"/>
        <end position="68"/>
    </location>
</feature>
<evidence type="ECO:0000313" key="2">
    <source>
        <dbReference type="EMBL" id="EGF92442.1"/>
    </source>
</evidence>
<keyword evidence="3" id="KW-1185">Reference proteome</keyword>
<accession>F4QGB4</accession>
<dbReference type="EMBL" id="GL883077">
    <property type="protein sequence ID" value="EGF92442.1"/>
    <property type="molecule type" value="Genomic_DNA"/>
</dbReference>
<reference evidence="3" key="1">
    <citation type="submission" date="2011-03" db="EMBL/GenBank/DDBJ databases">
        <title>Draft genome sequence of Brevundimonas diminuta.</title>
        <authorList>
            <person name="Brown P.J.B."/>
            <person name="Buechlein A."/>
            <person name="Hemmerich C."/>
            <person name="Brun Y.V."/>
        </authorList>
    </citation>
    <scope>NUCLEOTIDE SEQUENCE [LARGE SCALE GENOMIC DNA]</scope>
    <source>
        <strain evidence="3">C19</strain>
    </source>
</reference>
<organism evidence="2 3">
    <name type="scientific">Asticcacaulis biprosthecium C19</name>
    <dbReference type="NCBI Taxonomy" id="715226"/>
    <lineage>
        <taxon>Bacteria</taxon>
        <taxon>Pseudomonadati</taxon>
        <taxon>Pseudomonadota</taxon>
        <taxon>Alphaproteobacteria</taxon>
        <taxon>Caulobacterales</taxon>
        <taxon>Caulobacteraceae</taxon>
        <taxon>Asticcacaulis</taxon>
    </lineage>
</organism>
<protein>
    <submittedName>
        <fullName evidence="2">Putative membrane protein</fullName>
    </submittedName>
</protein>
<dbReference type="AlphaFoldDB" id="F4QGB4"/>